<proteinExistence type="predicted"/>
<name>R7ZEB4_LYSSH</name>
<dbReference type="Proteomes" id="UP000013911">
    <property type="component" value="Unassembled WGS sequence"/>
</dbReference>
<feature type="region of interest" description="Disordered" evidence="1">
    <location>
        <begin position="1"/>
        <end position="55"/>
    </location>
</feature>
<evidence type="ECO:0000313" key="3">
    <source>
        <dbReference type="Proteomes" id="UP000013911"/>
    </source>
</evidence>
<dbReference type="AlphaFoldDB" id="R7ZEB4"/>
<feature type="compositionally biased region" description="Basic residues" evidence="1">
    <location>
        <begin position="8"/>
        <end position="18"/>
    </location>
</feature>
<evidence type="ECO:0000313" key="2">
    <source>
        <dbReference type="EMBL" id="EON72470.1"/>
    </source>
</evidence>
<feature type="compositionally biased region" description="Pro residues" evidence="1">
    <location>
        <begin position="29"/>
        <end position="39"/>
    </location>
</feature>
<organism evidence="2 3">
    <name type="scientific">Lysinibacillus sphaericus OT4b.31</name>
    <dbReference type="NCBI Taxonomy" id="1285586"/>
    <lineage>
        <taxon>Bacteria</taxon>
        <taxon>Bacillati</taxon>
        <taxon>Bacillota</taxon>
        <taxon>Bacilli</taxon>
        <taxon>Bacillales</taxon>
        <taxon>Bacillaceae</taxon>
        <taxon>Lysinibacillus</taxon>
    </lineage>
</organism>
<sequence>MVGVKLGVWKKRSGRLHHRPDQQKAPLNQEPPTPQVKPPHQPRKHSGKANIYRHGINNKYIYRRLNT</sequence>
<comment type="caution">
    <text evidence="2">The sequence shown here is derived from an EMBL/GenBank/DDBJ whole genome shotgun (WGS) entry which is preliminary data.</text>
</comment>
<reference evidence="2 3" key="1">
    <citation type="submission" date="2013-04" db="EMBL/GenBank/DDBJ databases">
        <title>Draft genome of the heavy metal tolerant bacterium Lysinibacillus sphaericus strain OT4b.31.</title>
        <authorList>
            <person name="Pena-Montenegro T.D."/>
            <person name="Dussan J."/>
        </authorList>
    </citation>
    <scope>NUCLEOTIDE SEQUENCE [LARGE SCALE GENOMIC DNA]</scope>
    <source>
        <strain evidence="2 3">OT4b.31</strain>
    </source>
</reference>
<protein>
    <submittedName>
        <fullName evidence="2">Uncharacterized protein</fullName>
    </submittedName>
</protein>
<dbReference type="HOGENOM" id="CLU_2807300_0_0_9"/>
<accession>R7ZEB4</accession>
<gene>
    <name evidence="2" type="ORF">H131_10033</name>
</gene>
<evidence type="ECO:0000256" key="1">
    <source>
        <dbReference type="SAM" id="MobiDB-lite"/>
    </source>
</evidence>
<dbReference type="EMBL" id="AQPX01000017">
    <property type="protein sequence ID" value="EON72470.1"/>
    <property type="molecule type" value="Genomic_DNA"/>
</dbReference>